<sequence length="77" mass="8430">MVPATANKTARIVCDCRCPDSAIAVLQRLLVRKLVEKKEGGGGEKTTDNNRLPSLPLQRAIVGRQVISYHFLTGLLK</sequence>
<keyword evidence="2" id="KW-1185">Reference proteome</keyword>
<organism evidence="1 2">
    <name type="scientific">Sphagnum jensenii</name>
    <dbReference type="NCBI Taxonomy" id="128206"/>
    <lineage>
        <taxon>Eukaryota</taxon>
        <taxon>Viridiplantae</taxon>
        <taxon>Streptophyta</taxon>
        <taxon>Embryophyta</taxon>
        <taxon>Bryophyta</taxon>
        <taxon>Sphagnophytina</taxon>
        <taxon>Sphagnopsida</taxon>
        <taxon>Sphagnales</taxon>
        <taxon>Sphagnaceae</taxon>
        <taxon>Sphagnum</taxon>
    </lineage>
</organism>
<dbReference type="EMBL" id="OZ023708">
    <property type="protein sequence ID" value="CAK9880113.1"/>
    <property type="molecule type" value="Genomic_DNA"/>
</dbReference>
<name>A0ABP1BUT4_9BRYO</name>
<proteinExistence type="predicted"/>
<accession>A0ABP1BUT4</accession>
<protein>
    <submittedName>
        <fullName evidence="1">Uncharacterized protein</fullName>
    </submittedName>
</protein>
<gene>
    <name evidence="1" type="ORF">CSSPJE1EN2_LOCUS21602</name>
</gene>
<reference evidence="1" key="1">
    <citation type="submission" date="2024-03" db="EMBL/GenBank/DDBJ databases">
        <authorList>
            <consortium name="ELIXIR-Norway"/>
            <consortium name="Elixir Norway"/>
        </authorList>
    </citation>
    <scope>NUCLEOTIDE SEQUENCE</scope>
</reference>
<dbReference type="Proteomes" id="UP001497522">
    <property type="component" value="Chromosome 7"/>
</dbReference>
<evidence type="ECO:0000313" key="1">
    <source>
        <dbReference type="EMBL" id="CAK9880113.1"/>
    </source>
</evidence>
<evidence type="ECO:0000313" key="2">
    <source>
        <dbReference type="Proteomes" id="UP001497522"/>
    </source>
</evidence>